<dbReference type="Gene3D" id="1.10.10.10">
    <property type="entry name" value="Winged helix-like DNA-binding domain superfamily/Winged helix DNA-binding domain"/>
    <property type="match status" value="1"/>
</dbReference>
<dbReference type="AlphaFoldDB" id="Q2JEC3"/>
<dbReference type="eggNOG" id="COG0640">
    <property type="taxonomic scope" value="Bacteria"/>
</dbReference>
<dbReference type="Pfam" id="PF12840">
    <property type="entry name" value="HTH_20"/>
    <property type="match status" value="1"/>
</dbReference>
<dbReference type="HOGENOM" id="CLU_1041113_0_0_11"/>
<dbReference type="PANTHER" id="PTHR38600:SF2">
    <property type="entry name" value="SLL0088 PROTEIN"/>
    <property type="match status" value="1"/>
</dbReference>
<reference evidence="3 4" key="1">
    <citation type="journal article" date="2007" name="Genome Res.">
        <title>Genome characteristics of facultatively symbiotic Frankia sp. strains reflect host range and host plant biogeography.</title>
        <authorList>
            <person name="Normand P."/>
            <person name="Lapierre P."/>
            <person name="Tisa L.S."/>
            <person name="Gogarten J.P."/>
            <person name="Alloisio N."/>
            <person name="Bagnarol E."/>
            <person name="Bassi C.A."/>
            <person name="Berry A.M."/>
            <person name="Bickhart D.M."/>
            <person name="Choisne N."/>
            <person name="Couloux A."/>
            <person name="Cournoyer B."/>
            <person name="Cruveiller S."/>
            <person name="Daubin V."/>
            <person name="Demange N."/>
            <person name="Francino M.P."/>
            <person name="Goltsman E."/>
            <person name="Huang Y."/>
            <person name="Kopp O.R."/>
            <person name="Labarre L."/>
            <person name="Lapidus A."/>
            <person name="Lavire C."/>
            <person name="Marechal J."/>
            <person name="Martinez M."/>
            <person name="Mastronunzio J.E."/>
            <person name="Mullin B.C."/>
            <person name="Niemann J."/>
            <person name="Pujic P."/>
            <person name="Rawnsley T."/>
            <person name="Rouy Z."/>
            <person name="Schenowitz C."/>
            <person name="Sellstedt A."/>
            <person name="Tavares F."/>
            <person name="Tomkins J.P."/>
            <person name="Vallenet D."/>
            <person name="Valverde C."/>
            <person name="Wall L.G."/>
            <person name="Wang Y."/>
            <person name="Medigue C."/>
            <person name="Benson D.R."/>
        </authorList>
    </citation>
    <scope>NUCLEOTIDE SEQUENCE [LARGE SCALE GENOMIC DNA]</scope>
    <source>
        <strain evidence="4">DSM 45818 / CECT 9043 / CcI3</strain>
    </source>
</reference>
<organism evidence="3 4">
    <name type="scientific">Frankia casuarinae (strain DSM 45818 / CECT 9043 / HFP020203 / CcI3)</name>
    <dbReference type="NCBI Taxonomy" id="106370"/>
    <lineage>
        <taxon>Bacteria</taxon>
        <taxon>Bacillati</taxon>
        <taxon>Actinomycetota</taxon>
        <taxon>Actinomycetes</taxon>
        <taxon>Frankiales</taxon>
        <taxon>Frankiaceae</taxon>
        <taxon>Frankia</taxon>
    </lineage>
</organism>
<accession>Q2JEC3</accession>
<dbReference type="NCBIfam" id="NF033788">
    <property type="entry name" value="HTH_metalloreg"/>
    <property type="match status" value="1"/>
</dbReference>
<dbReference type="OrthoDB" id="9806976at2"/>
<evidence type="ECO:0000256" key="1">
    <source>
        <dbReference type="ARBA" id="ARBA00006817"/>
    </source>
</evidence>
<dbReference type="KEGG" id="fra:Francci3_0985"/>
<dbReference type="PANTHER" id="PTHR38600">
    <property type="entry name" value="TRANSCRIPTIONAL REGULATORY PROTEIN"/>
    <property type="match status" value="1"/>
</dbReference>
<dbReference type="SMART" id="SM00418">
    <property type="entry name" value="HTH_ARSR"/>
    <property type="match status" value="1"/>
</dbReference>
<proteinExistence type="inferred from homology"/>
<name>Q2JEC3_FRACC</name>
<dbReference type="InterPro" id="IPR023393">
    <property type="entry name" value="START-like_dom_sf"/>
</dbReference>
<keyword evidence="4" id="KW-1185">Reference proteome</keyword>
<dbReference type="InterPro" id="IPR013538">
    <property type="entry name" value="ASHA1/2-like_C"/>
</dbReference>
<dbReference type="InterPro" id="IPR036388">
    <property type="entry name" value="WH-like_DNA-bd_sf"/>
</dbReference>
<comment type="similarity">
    <text evidence="1">Belongs to the AHA1 family.</text>
</comment>
<protein>
    <submittedName>
        <fullName evidence="3">Transcriptional regulator, ArsR family</fullName>
    </submittedName>
</protein>
<dbReference type="Gene3D" id="3.30.530.20">
    <property type="match status" value="1"/>
</dbReference>
<dbReference type="eggNOG" id="COG3832">
    <property type="taxonomic scope" value="Bacteria"/>
</dbReference>
<dbReference type="SUPFAM" id="SSF46785">
    <property type="entry name" value="Winged helix' DNA-binding domain"/>
    <property type="match status" value="1"/>
</dbReference>
<dbReference type="InterPro" id="IPR001845">
    <property type="entry name" value="HTH_ArsR_DNA-bd_dom"/>
</dbReference>
<dbReference type="Proteomes" id="UP000001937">
    <property type="component" value="Chromosome"/>
</dbReference>
<gene>
    <name evidence="3" type="ordered locus">Francci3_0985</name>
</gene>
<feature type="domain" description="HTH arsR-type" evidence="2">
    <location>
        <begin position="1"/>
        <end position="93"/>
    </location>
</feature>
<dbReference type="PRINTS" id="PR00778">
    <property type="entry name" value="HTHARSR"/>
</dbReference>
<dbReference type="Pfam" id="PF08327">
    <property type="entry name" value="AHSA1"/>
    <property type="match status" value="1"/>
</dbReference>
<evidence type="ECO:0000259" key="2">
    <source>
        <dbReference type="PROSITE" id="PS50987"/>
    </source>
</evidence>
<dbReference type="GO" id="GO:0003700">
    <property type="term" value="F:DNA-binding transcription factor activity"/>
    <property type="evidence" value="ECO:0007669"/>
    <property type="project" value="InterPro"/>
</dbReference>
<dbReference type="PROSITE" id="PS50987">
    <property type="entry name" value="HTH_ARSR_2"/>
    <property type="match status" value="1"/>
</dbReference>
<dbReference type="CDD" id="cd00090">
    <property type="entry name" value="HTH_ARSR"/>
    <property type="match status" value="1"/>
</dbReference>
<dbReference type="InterPro" id="IPR011991">
    <property type="entry name" value="ArsR-like_HTH"/>
</dbReference>
<dbReference type="RefSeq" id="WP_011435437.1">
    <property type="nucleotide sequence ID" value="NC_007777.1"/>
</dbReference>
<evidence type="ECO:0000313" key="3">
    <source>
        <dbReference type="EMBL" id="ABD10369.1"/>
    </source>
</evidence>
<sequence>MTEYSKIFAALADATRRNMVERLVENDATVGELAKPYGISLQAVSRHLKVLQEAGLIRRPGGGHRSPVRLEEDALGPAAQWIEEFYNSRLRSKNNDITGEIIRTANPAPGEFVVVREFPFPLRQLHRIRTDPELYVQWISPPETQVRIMFWDPRPGGRWRLRFIGDSKVDIYGTFHEYDPGWIVQMFTIGNKTDNLAISSQRAKDVGGDESRMSFKVTTDNLEVWADFRRRCYPETETNASDIHGEVEAEIKEAFGRAASLPESDAA</sequence>
<evidence type="ECO:0000313" key="4">
    <source>
        <dbReference type="Proteomes" id="UP000001937"/>
    </source>
</evidence>
<dbReference type="InterPro" id="IPR036390">
    <property type="entry name" value="WH_DNA-bd_sf"/>
</dbReference>
<dbReference type="EMBL" id="CP000249">
    <property type="protein sequence ID" value="ABD10369.1"/>
    <property type="molecule type" value="Genomic_DNA"/>
</dbReference>